<proteinExistence type="evidence at transcript level"/>
<feature type="chain" id="PRO_5004102489" evidence="6">
    <location>
        <begin position="20"/>
        <end position="240"/>
    </location>
</feature>
<keyword evidence="6" id="KW-0732">Signal</keyword>
<feature type="signal peptide" evidence="6">
    <location>
        <begin position="1"/>
        <end position="19"/>
    </location>
</feature>
<feature type="domain" description="ShKT" evidence="7">
    <location>
        <begin position="202"/>
        <end position="235"/>
    </location>
</feature>
<reference evidence="8" key="1">
    <citation type="submission" date="2012-08" db="EMBL/GenBank/DDBJ databases">
        <title>Squeezers and leaf-cutters: differential diversification and degeneration of the venom system in toxicoferan reptiles.</title>
        <authorList>
            <person name="Fry B.G."/>
            <person name="Undheim E.A.B."/>
            <person name="Ali S.A."/>
            <person name="Debono J."/>
            <person name="Scheib H."/>
            <person name="Ruder T."/>
            <person name="Jackson T.N.W."/>
            <person name="Morgenstern D."/>
            <person name="Cadwallader L."/>
            <person name="Whitehead D."/>
            <person name="Nabuurs R."/>
            <person name="van der Weerd L."/>
            <person name="Vidal N."/>
            <person name="Roelants K."/>
            <person name="Hendrikx I."/>
            <person name="Pineda Gonzalez S."/>
            <person name="Jones A."/>
            <person name="King G.F."/>
            <person name="Antunes A."/>
            <person name="Sunagar K."/>
        </authorList>
    </citation>
    <scope>NUCLEOTIDE SEQUENCE</scope>
</reference>
<dbReference type="EMBL" id="JX467129">
    <property type="protein sequence ID" value="AGI97161.1"/>
    <property type="molecule type" value="mRNA"/>
</dbReference>
<evidence type="ECO:0000313" key="8">
    <source>
        <dbReference type="EMBL" id="AGI97161.1"/>
    </source>
</evidence>
<dbReference type="CDD" id="cd05383">
    <property type="entry name" value="CAP_CRISP"/>
    <property type="match status" value="1"/>
</dbReference>
<dbReference type="PANTHER" id="PTHR10334">
    <property type="entry name" value="CYSTEINE-RICH SECRETORY PROTEIN-RELATED"/>
    <property type="match status" value="1"/>
</dbReference>
<dbReference type="SUPFAM" id="SSF55797">
    <property type="entry name" value="PR-1-like"/>
    <property type="match status" value="1"/>
</dbReference>
<dbReference type="Pfam" id="PF08562">
    <property type="entry name" value="Crisp"/>
    <property type="match status" value="1"/>
</dbReference>
<comment type="subcellular location">
    <subcellularLocation>
        <location evidence="1">Secreted</location>
    </subcellularLocation>
</comment>
<dbReference type="InterPro" id="IPR034117">
    <property type="entry name" value="SCP_CRISP"/>
</dbReference>
<evidence type="ECO:0000256" key="1">
    <source>
        <dbReference type="ARBA" id="ARBA00004613"/>
    </source>
</evidence>
<dbReference type="GO" id="GO:0006952">
    <property type="term" value="P:defense response"/>
    <property type="evidence" value="ECO:0007669"/>
    <property type="project" value="UniProtKB-ARBA"/>
</dbReference>
<evidence type="ECO:0000256" key="2">
    <source>
        <dbReference type="ARBA" id="ARBA00009923"/>
    </source>
</evidence>
<dbReference type="SMART" id="SM00198">
    <property type="entry name" value="SCP"/>
    <property type="match status" value="1"/>
</dbReference>
<evidence type="ECO:0000256" key="5">
    <source>
        <dbReference type="PROSITE-ProRule" id="PRU01005"/>
    </source>
</evidence>
<dbReference type="SUPFAM" id="SSF57546">
    <property type="entry name" value="Crisp domain-like"/>
    <property type="match status" value="1"/>
</dbReference>
<dbReference type="InterPro" id="IPR001283">
    <property type="entry name" value="CRISP-related"/>
</dbReference>
<dbReference type="PROSITE" id="PS51670">
    <property type="entry name" value="SHKT"/>
    <property type="match status" value="1"/>
</dbReference>
<comment type="similarity">
    <text evidence="2">Belongs to the CRISP family.</text>
</comment>
<sequence>MIALIVLLSLAAVLQQSSGNSDFAAESTSRIGKQREIVDKHNHLRRTVRPTASNMLQMKWNSNAAANAQRWANRCSFAHSPVSLRTIGELRCGENLFMSSHPYSWSALIQAWYDEVKNFRYGIGAVPANAVIGHYTQVVWYNSHLIGCAVAHCPRSRFKYYYVCHYCPAGNIVGSIATPYKAGPTCGDCRSACVNGLCTNPCRYQNNYSNCKALVKTHKCQSAWIRTGCRASCFCRTEII</sequence>
<dbReference type="FunFam" id="3.40.33.10:FF:000005">
    <property type="entry name" value="Cysteine-rich secretory protein 2"/>
    <property type="match status" value="1"/>
</dbReference>
<feature type="disulfide bond" evidence="5">
    <location>
        <begin position="211"/>
        <end position="229"/>
    </location>
</feature>
<evidence type="ECO:0000256" key="6">
    <source>
        <dbReference type="SAM" id="SignalP"/>
    </source>
</evidence>
<dbReference type="InterPro" id="IPR042076">
    <property type="entry name" value="Crisp-like_dom"/>
</dbReference>
<keyword evidence="3" id="KW-0964">Secreted</keyword>
<feature type="disulfide bond" evidence="5">
    <location>
        <begin position="220"/>
        <end position="233"/>
    </location>
</feature>
<dbReference type="InterPro" id="IPR035940">
    <property type="entry name" value="CAP_sf"/>
</dbReference>
<dbReference type="GO" id="GO:0005576">
    <property type="term" value="C:extracellular region"/>
    <property type="evidence" value="ECO:0007669"/>
    <property type="project" value="UniProtKB-SubCell"/>
</dbReference>
<protein>
    <submittedName>
        <fullName evidence="8">CRiSP-Cyl-1</fullName>
    </submittedName>
</protein>
<dbReference type="Gene3D" id="3.40.33.10">
    <property type="entry name" value="CAP"/>
    <property type="match status" value="1"/>
</dbReference>
<dbReference type="FunFam" id="1.10.10.740:FF:000001">
    <property type="entry name" value="Cysteine-rich secretory protein 2"/>
    <property type="match status" value="1"/>
</dbReference>
<dbReference type="InterPro" id="IPR014044">
    <property type="entry name" value="CAP_dom"/>
</dbReference>
<dbReference type="PROSITE" id="PS01009">
    <property type="entry name" value="CRISP_1"/>
    <property type="match status" value="1"/>
</dbReference>
<dbReference type="InterPro" id="IPR018244">
    <property type="entry name" value="Allrgn_V5/Tpx1_CS"/>
</dbReference>
<comment type="caution">
    <text evidence="5">Lacks conserved residue(s) required for the propagation of feature annotation.</text>
</comment>
<dbReference type="AlphaFoldDB" id="M9SZR9"/>
<keyword evidence="4 5" id="KW-1015">Disulfide bond</keyword>
<accession>M9SZR9</accession>
<evidence type="ECO:0000256" key="4">
    <source>
        <dbReference type="ARBA" id="ARBA00023157"/>
    </source>
</evidence>
<dbReference type="Pfam" id="PF00188">
    <property type="entry name" value="CAP"/>
    <property type="match status" value="1"/>
</dbReference>
<dbReference type="InterPro" id="IPR013871">
    <property type="entry name" value="Cysteine_rich_secretory"/>
</dbReference>
<evidence type="ECO:0000256" key="3">
    <source>
        <dbReference type="ARBA" id="ARBA00022525"/>
    </source>
</evidence>
<dbReference type="Gene3D" id="1.10.10.740">
    <property type="entry name" value="Crisp domain"/>
    <property type="match status" value="1"/>
</dbReference>
<dbReference type="InterPro" id="IPR003582">
    <property type="entry name" value="ShKT_dom"/>
</dbReference>
<name>M9SZR9_CYLRU</name>
<organism evidence="8">
    <name type="scientific">Cylindrophis ruffus</name>
    <name type="common">Red-tailed pipe snake</name>
    <dbReference type="NCBI Taxonomy" id="186578"/>
    <lineage>
        <taxon>Eukaryota</taxon>
        <taxon>Metazoa</taxon>
        <taxon>Chordata</taxon>
        <taxon>Craniata</taxon>
        <taxon>Vertebrata</taxon>
        <taxon>Euteleostomi</taxon>
        <taxon>Lepidosauria</taxon>
        <taxon>Squamata</taxon>
        <taxon>Bifurcata</taxon>
        <taxon>Unidentata</taxon>
        <taxon>Episquamata</taxon>
        <taxon>Toxicofera</taxon>
        <taxon>Serpentes</taxon>
        <taxon>Henophidia</taxon>
        <taxon>Cylindrophiidae</taxon>
        <taxon>Cylindrophis</taxon>
    </lineage>
</organism>
<dbReference type="PROSITE" id="PS01010">
    <property type="entry name" value="CRISP_2"/>
    <property type="match status" value="1"/>
</dbReference>
<evidence type="ECO:0000259" key="7">
    <source>
        <dbReference type="PROSITE" id="PS51670"/>
    </source>
</evidence>
<dbReference type="PRINTS" id="PR00837">
    <property type="entry name" value="V5TPXLIKE"/>
</dbReference>